<dbReference type="InterPro" id="IPR050194">
    <property type="entry name" value="Glycosyltransferase_grp1"/>
</dbReference>
<keyword evidence="3" id="KW-0808">Transferase</keyword>
<organism evidence="3 4">
    <name type="scientific">Paracidovorax citrulli</name>
    <name type="common">Acidovorax citrulli</name>
    <dbReference type="NCBI Taxonomy" id="80869"/>
    <lineage>
        <taxon>Bacteria</taxon>
        <taxon>Pseudomonadati</taxon>
        <taxon>Pseudomonadota</taxon>
        <taxon>Betaproteobacteria</taxon>
        <taxon>Burkholderiales</taxon>
        <taxon>Comamonadaceae</taxon>
        <taxon>Paracidovorax</taxon>
    </lineage>
</organism>
<dbReference type="Pfam" id="PF00534">
    <property type="entry name" value="Glycos_transf_1"/>
    <property type="match status" value="1"/>
</dbReference>
<dbReference type="RefSeq" id="WP_011794113.1">
    <property type="nucleotide sequence ID" value="NZ_CP023687.1"/>
</dbReference>
<evidence type="ECO:0000313" key="4">
    <source>
        <dbReference type="Proteomes" id="UP001242732"/>
    </source>
</evidence>
<evidence type="ECO:0000259" key="2">
    <source>
        <dbReference type="Pfam" id="PF13439"/>
    </source>
</evidence>
<dbReference type="EC" id="2.4.-.-" evidence="3"/>
<dbReference type="PANTHER" id="PTHR45947">
    <property type="entry name" value="SULFOQUINOVOSYL TRANSFERASE SQD2"/>
    <property type="match status" value="1"/>
</dbReference>
<protein>
    <submittedName>
        <fullName evidence="3">Glycosyltransferase</fullName>
        <ecNumber evidence="3">2.4.-.-</ecNumber>
    </submittedName>
</protein>
<proteinExistence type="predicted"/>
<feature type="domain" description="Glycosyl transferase family 1" evidence="1">
    <location>
        <begin position="224"/>
        <end position="359"/>
    </location>
</feature>
<keyword evidence="3" id="KW-0328">Glycosyltransferase</keyword>
<dbReference type="GO" id="GO:0016757">
    <property type="term" value="F:glycosyltransferase activity"/>
    <property type="evidence" value="ECO:0007669"/>
    <property type="project" value="UniProtKB-KW"/>
</dbReference>
<dbReference type="Pfam" id="PF13439">
    <property type="entry name" value="Glyco_transf_4"/>
    <property type="match status" value="1"/>
</dbReference>
<dbReference type="SUPFAM" id="SSF53756">
    <property type="entry name" value="UDP-Glycosyltransferase/glycogen phosphorylase"/>
    <property type="match status" value="1"/>
</dbReference>
<evidence type="ECO:0000313" key="3">
    <source>
        <dbReference type="EMBL" id="WIY48105.1"/>
    </source>
</evidence>
<dbReference type="InterPro" id="IPR028098">
    <property type="entry name" value="Glyco_trans_4-like_N"/>
</dbReference>
<reference evidence="3 4" key="1">
    <citation type="submission" date="2023-06" db="EMBL/GenBank/DDBJ databases">
        <authorList>
            <person name="Ham H."/>
            <person name="Park D.S."/>
        </authorList>
    </citation>
    <scope>NUCLEOTIDE SEQUENCE [LARGE SCALE GENOMIC DNA]</scope>
    <source>
        <strain evidence="3 4">KACC 17005</strain>
    </source>
</reference>
<sequence>MKIKSVLVVSHMYPRDYHPAGGIFVHEQVKALRDAGVDARVITGEPFWINTFHPLRVISALRSWWRMGGYDWELHNDVPFIKFPYIVSSRFLPFQAHFFTYRFGALRCLGRMKKDFSFQVIHAHTSFTDGNAGVAISRKYKVPLVITEHTGPFEVLTRTSFLRRKTQAAINSAGCLIAVSKSLFEDINRQVRLKYPDRAMVLPNVVDVRSFLQTERRTGGSRINVLWVGHFVPVKRVGLLIKAFCKAVGQDPRLNLTLVGEGPLEAELKALVDELQLTKHVNFAGAADRKQLPGYYGNSDFLVISSESETFGVVAIEAMSCGVPVLSTDCGGPADMIVNSSLGTIVGMGLDDLSDGLLSMAKRSGDFDAHYIRRHAEENFSASVVAGRMLEVYKRLQ</sequence>
<keyword evidence="4" id="KW-1185">Reference proteome</keyword>
<dbReference type="InterPro" id="IPR001296">
    <property type="entry name" value="Glyco_trans_1"/>
</dbReference>
<dbReference type="EMBL" id="CP127363">
    <property type="protein sequence ID" value="WIY48105.1"/>
    <property type="molecule type" value="Genomic_DNA"/>
</dbReference>
<feature type="domain" description="Glycosyltransferase subfamily 4-like N-terminal" evidence="2">
    <location>
        <begin position="23"/>
        <end position="208"/>
    </location>
</feature>
<name>A0ABY9AME5_PARCI</name>
<accession>A0ABY9AME5</accession>
<dbReference type="PANTHER" id="PTHR45947:SF13">
    <property type="entry name" value="TRANSFERASE"/>
    <property type="match status" value="1"/>
</dbReference>
<gene>
    <name evidence="3" type="ORF">QRO08_20125</name>
</gene>
<dbReference type="Proteomes" id="UP001242732">
    <property type="component" value="Chromosome"/>
</dbReference>
<dbReference type="Gene3D" id="3.40.50.2000">
    <property type="entry name" value="Glycogen Phosphorylase B"/>
    <property type="match status" value="2"/>
</dbReference>
<evidence type="ECO:0000259" key="1">
    <source>
        <dbReference type="Pfam" id="PF00534"/>
    </source>
</evidence>